<dbReference type="Proteomes" id="UP001056778">
    <property type="component" value="Chromosome 3"/>
</dbReference>
<keyword evidence="2" id="KW-1185">Reference proteome</keyword>
<reference evidence="1" key="1">
    <citation type="submission" date="2022-04" db="EMBL/GenBank/DDBJ databases">
        <title>Chromosome-scale genome assembly of Holotrichia oblita Faldermann.</title>
        <authorList>
            <person name="Rongchong L."/>
        </authorList>
    </citation>
    <scope>NUCLEOTIDE SEQUENCE</scope>
    <source>
        <strain evidence="1">81SQS9</strain>
    </source>
</reference>
<dbReference type="EMBL" id="CM043017">
    <property type="protein sequence ID" value="KAI4466194.1"/>
    <property type="molecule type" value="Genomic_DNA"/>
</dbReference>
<name>A0ACB9THD5_HOLOL</name>
<evidence type="ECO:0000313" key="2">
    <source>
        <dbReference type="Proteomes" id="UP001056778"/>
    </source>
</evidence>
<sequence>MDTASYDGNLSFAESMQHDGVLQGLSSVIRGWTYPPSYPLHQSWHLFNELHTYDIKANRWTCVNTGYYATSDCRAFSIGSSELDGCVGGLQEPITLFIQRHPTIYGN</sequence>
<protein>
    <submittedName>
        <fullName evidence="1">F-box only protein 42</fullName>
    </submittedName>
</protein>
<proteinExistence type="predicted"/>
<accession>A0ACB9THD5</accession>
<organism evidence="1 2">
    <name type="scientific">Holotrichia oblita</name>
    <name type="common">Chafer beetle</name>
    <dbReference type="NCBI Taxonomy" id="644536"/>
    <lineage>
        <taxon>Eukaryota</taxon>
        <taxon>Metazoa</taxon>
        <taxon>Ecdysozoa</taxon>
        <taxon>Arthropoda</taxon>
        <taxon>Hexapoda</taxon>
        <taxon>Insecta</taxon>
        <taxon>Pterygota</taxon>
        <taxon>Neoptera</taxon>
        <taxon>Endopterygota</taxon>
        <taxon>Coleoptera</taxon>
        <taxon>Polyphaga</taxon>
        <taxon>Scarabaeiformia</taxon>
        <taxon>Scarabaeidae</taxon>
        <taxon>Melolonthinae</taxon>
        <taxon>Holotrichia</taxon>
    </lineage>
</organism>
<evidence type="ECO:0000313" key="1">
    <source>
        <dbReference type="EMBL" id="KAI4466194.1"/>
    </source>
</evidence>
<gene>
    <name evidence="1" type="ORF">MML48_3g00019600</name>
</gene>
<comment type="caution">
    <text evidence="1">The sequence shown here is derived from an EMBL/GenBank/DDBJ whole genome shotgun (WGS) entry which is preliminary data.</text>
</comment>